<name>A0A318SDS7_9BURK</name>
<proteinExistence type="predicted"/>
<organism evidence="1 2">
    <name type="scientific">Xylophilus ampelinus</name>
    <dbReference type="NCBI Taxonomy" id="54067"/>
    <lineage>
        <taxon>Bacteria</taxon>
        <taxon>Pseudomonadati</taxon>
        <taxon>Pseudomonadota</taxon>
        <taxon>Betaproteobacteria</taxon>
        <taxon>Burkholderiales</taxon>
        <taxon>Xylophilus</taxon>
    </lineage>
</organism>
<gene>
    <name evidence="1" type="ORF">DFQ15_12722</name>
</gene>
<protein>
    <submittedName>
        <fullName evidence="1">Uncharacterized protein</fullName>
    </submittedName>
</protein>
<dbReference type="RefSeq" id="WP_233504539.1">
    <property type="nucleotide sequence ID" value="NZ_JAMOFZ010000026.1"/>
</dbReference>
<reference evidence="1 2" key="1">
    <citation type="submission" date="2018-06" db="EMBL/GenBank/DDBJ databases">
        <title>Genomic Encyclopedia of Type Strains, Phase III (KMG-III): the genomes of soil and plant-associated and newly described type strains.</title>
        <authorList>
            <person name="Whitman W."/>
        </authorList>
    </citation>
    <scope>NUCLEOTIDE SEQUENCE [LARGE SCALE GENOMIC DNA]</scope>
    <source>
        <strain evidence="1 2">CECT 7646</strain>
    </source>
</reference>
<evidence type="ECO:0000313" key="1">
    <source>
        <dbReference type="EMBL" id="PYE74264.1"/>
    </source>
</evidence>
<evidence type="ECO:0000313" key="2">
    <source>
        <dbReference type="Proteomes" id="UP000247540"/>
    </source>
</evidence>
<keyword evidence="2" id="KW-1185">Reference proteome</keyword>
<dbReference type="Proteomes" id="UP000247540">
    <property type="component" value="Unassembled WGS sequence"/>
</dbReference>
<dbReference type="AlphaFoldDB" id="A0A318SDS7"/>
<comment type="caution">
    <text evidence="1">The sequence shown here is derived from an EMBL/GenBank/DDBJ whole genome shotgun (WGS) entry which is preliminary data.</text>
</comment>
<accession>A0A318SDS7</accession>
<dbReference type="EMBL" id="QJTC01000027">
    <property type="protein sequence ID" value="PYE74264.1"/>
    <property type="molecule type" value="Genomic_DNA"/>
</dbReference>
<sequence length="297" mass="31780">MSALPIADSLPLAAVLEPVAPPPAPVLGRVHTRRLREIYRSAGWPCQDLVEVELLAFGLVERVASSAGETLRVTDAGIAAIARSLQRNRACLSQHEALVEAVAREMQRAGRIAWRGLSLRAQVQRDPVPGAEPVESGADAMAAPAPADLRWCIAKPDVFSIRNTTVEAYALPVVHEVKVRRADLLGDLRKPAKRAAYLHMASECWYVLGNDARGRPIAAANEIPLECGVMVLEGTRLCVARPAPRRAALVPFPVWMTLAKATPVPWLDEGVQQMLGECGAPDDGGAPAGGCLNVVEP</sequence>